<dbReference type="EMBL" id="VBSB01000010">
    <property type="protein sequence ID" value="NTY61131.1"/>
    <property type="molecule type" value="Genomic_DNA"/>
</dbReference>
<dbReference type="InterPro" id="IPR051704">
    <property type="entry name" value="FAD_aromatic-hydroxylase"/>
</dbReference>
<proteinExistence type="predicted"/>
<accession>A0ABX2JTU9</accession>
<gene>
    <name evidence="2" type="ORF">FEG63_16425</name>
</gene>
<dbReference type="RefSeq" id="WP_174398925.1">
    <property type="nucleotide sequence ID" value="NZ_VBSB01000010.1"/>
</dbReference>
<evidence type="ECO:0000313" key="3">
    <source>
        <dbReference type="Proteomes" id="UP000708347"/>
    </source>
</evidence>
<name>A0ABX2JTU9_9MYCO</name>
<dbReference type="SUPFAM" id="SSF51905">
    <property type="entry name" value="FAD/NAD(P)-binding domain"/>
    <property type="match status" value="1"/>
</dbReference>
<dbReference type="InterPro" id="IPR036188">
    <property type="entry name" value="FAD/NAD-bd_sf"/>
</dbReference>
<evidence type="ECO:0000259" key="1">
    <source>
        <dbReference type="Pfam" id="PF01494"/>
    </source>
</evidence>
<dbReference type="InterPro" id="IPR002938">
    <property type="entry name" value="FAD-bd"/>
</dbReference>
<reference evidence="2 3" key="1">
    <citation type="submission" date="2019-05" db="EMBL/GenBank/DDBJ databases">
        <title>Mycolicibacterium sphagni ENV482 genome assembly.</title>
        <authorList>
            <person name="Chen W."/>
            <person name="Faulkner N.W."/>
            <person name="Hyman M.R."/>
        </authorList>
    </citation>
    <scope>NUCLEOTIDE SEQUENCE [LARGE SCALE GENOMIC DNA]</scope>
    <source>
        <strain evidence="2 3">ENV482</strain>
    </source>
</reference>
<dbReference type="Proteomes" id="UP000708347">
    <property type="component" value="Unassembled WGS sequence"/>
</dbReference>
<evidence type="ECO:0000313" key="2">
    <source>
        <dbReference type="EMBL" id="NTY61131.1"/>
    </source>
</evidence>
<comment type="caution">
    <text evidence="2">The sequence shown here is derived from an EMBL/GenBank/DDBJ whole genome shotgun (WGS) entry which is preliminary data.</text>
</comment>
<sequence>MRILVSGASIAGPVLAYWLTRRGFDVTVVERAPALRKTGGHAVDLFRPAMNISEQMGVIEQVQARATGTTRLILQRTGGRRPVNVDYVKLASVMSDRHVEIMRDDLSQIYYDAGRDHIEYLFDDQITAIADDGTVDFGRTAPRHYDVVVGADGLHSGVRQLVFGPDSGHTRFLGGYLAVLSVPKELARDGESTNFVDTRRWAMIYTADHLDDARAVFLFRPEAPLDYHHRDDARQRLLLRSAFAGLNPVVDRWLGELDGPGTFYFDSITQLELTSWSRGRVTLVGDAGYCPGPAVGGSTSLAVLGAYVLAGELERAGGDHVAAFAAYEAVMADPVRHSRAFARTVAKTLVPRSELGVWALVNAGRTLSALPGRLTRAIARLNNKGVRLYDAMGYPDYPLGASAID</sequence>
<organism evidence="2 3">
    <name type="scientific">Mycolicibacterium sphagni</name>
    <dbReference type="NCBI Taxonomy" id="1786"/>
    <lineage>
        <taxon>Bacteria</taxon>
        <taxon>Bacillati</taxon>
        <taxon>Actinomycetota</taxon>
        <taxon>Actinomycetes</taxon>
        <taxon>Mycobacteriales</taxon>
        <taxon>Mycobacteriaceae</taxon>
        <taxon>Mycolicibacterium</taxon>
    </lineage>
</organism>
<protein>
    <submittedName>
        <fullName evidence="2">FAD-dependent oxidoreductase</fullName>
    </submittedName>
</protein>
<keyword evidence="3" id="KW-1185">Reference proteome</keyword>
<dbReference type="PANTHER" id="PTHR46865">
    <property type="entry name" value="OXIDOREDUCTASE-RELATED"/>
    <property type="match status" value="1"/>
</dbReference>
<dbReference type="PRINTS" id="PR00420">
    <property type="entry name" value="RNGMNOXGNASE"/>
</dbReference>
<dbReference type="Gene3D" id="3.30.9.10">
    <property type="entry name" value="D-Amino Acid Oxidase, subunit A, domain 2"/>
    <property type="match status" value="1"/>
</dbReference>
<dbReference type="Gene3D" id="3.50.50.60">
    <property type="entry name" value="FAD/NAD(P)-binding domain"/>
    <property type="match status" value="1"/>
</dbReference>
<dbReference type="Pfam" id="PF01494">
    <property type="entry name" value="FAD_binding_3"/>
    <property type="match status" value="1"/>
</dbReference>
<feature type="domain" description="FAD-binding" evidence="1">
    <location>
        <begin position="3"/>
        <end position="310"/>
    </location>
</feature>
<dbReference type="PANTHER" id="PTHR46865:SF2">
    <property type="entry name" value="MONOOXYGENASE"/>
    <property type="match status" value="1"/>
</dbReference>